<evidence type="ECO:0000313" key="3">
    <source>
        <dbReference type="EMBL" id="MEY2183295.1"/>
    </source>
</evidence>
<name>A0ABV4ASG0_9GAMM</name>
<evidence type="ECO:0000256" key="1">
    <source>
        <dbReference type="ARBA" id="ARBA00022679"/>
    </source>
</evidence>
<dbReference type="InterPro" id="IPR027417">
    <property type="entry name" value="P-loop_NTPase"/>
</dbReference>
<dbReference type="Gene3D" id="1.25.40.10">
    <property type="entry name" value="Tetratricopeptide repeat domain"/>
    <property type="match status" value="1"/>
</dbReference>
<accession>A0ABV4ASG0</accession>
<reference evidence="3 4" key="1">
    <citation type="submission" date="2024-07" db="EMBL/GenBank/DDBJ databases">
        <title>Molecular mechanisms and environmental adaptations of flagellar loss and biofilm growth of Rhodanobacter under environmental stress.</title>
        <authorList>
            <person name="Chen M."/>
        </authorList>
    </citation>
    <scope>NUCLEOTIDE SEQUENCE [LARGE SCALE GENOMIC DNA]</scope>
    <source>
        <strain evidence="3 4">RS22</strain>
    </source>
</reference>
<dbReference type="PANTHER" id="PTHR12788:SF10">
    <property type="entry name" value="PROTEIN-TYROSINE SULFOTRANSFERASE"/>
    <property type="match status" value="1"/>
</dbReference>
<gene>
    <name evidence="3" type="ORF">AB7878_12785</name>
</gene>
<comment type="caution">
    <text evidence="3">The sequence shown here is derived from an EMBL/GenBank/DDBJ whole genome shotgun (WGS) entry which is preliminary data.</text>
</comment>
<dbReference type="Pfam" id="PF13469">
    <property type="entry name" value="Sulfotransfer_3"/>
    <property type="match status" value="1"/>
</dbReference>
<sequence>MPVAMQMPGSASKGPIEPTQRRNYHPLMNSTVPTAATPRPQSRDQASEEARLARVQESLESRLVQAPYNTATLIELAEVLFQRGCFRASSRPLLQAASRLPRNAPLIVSLAQHLVANGEIIVARACLDLLEQAPEPPADLLAAQAHLRFTIGDIARARELMERALRAGADSPGELHMYALLLQFSGRIDEAQELLERNLVRWPRFGDAITVLVNLRKQRPESRRLEWIEEQLRRMPHESAEADRGFVRAEFEYARFKTLGDLGRHEEAWDALSRCNAIMHALNPYDAEAEEAVATALIGMSGGAEPRPGVERPPGPTPIFVVGMPRSGTTLLDRILSSHSQVTSAGEIIDFWRQLHWVADVVPARSEGLLEIIRRSDRIDYRELGERYLKQTQWRAEGKAYYVDKLPANIQMVAFIRRALPHAPILHLVRDPMDTCFSNYKAMFGNISPYSYELDALAHYHGQYARLVRHWQATLPGALLDVPYDALVQDTEATVRDVLAHCGLAVEEACFRPERNAAPVATPSSAQVRESIHTRGLGQWRSYARQLEPLRVALAAQSIR</sequence>
<keyword evidence="4" id="KW-1185">Reference proteome</keyword>
<evidence type="ECO:0000313" key="4">
    <source>
        <dbReference type="Proteomes" id="UP001562159"/>
    </source>
</evidence>
<dbReference type="PANTHER" id="PTHR12788">
    <property type="entry name" value="PROTEIN-TYROSINE SULFOTRANSFERASE 2"/>
    <property type="match status" value="1"/>
</dbReference>
<dbReference type="Gene3D" id="3.40.50.300">
    <property type="entry name" value="P-loop containing nucleotide triphosphate hydrolases"/>
    <property type="match status" value="1"/>
</dbReference>
<evidence type="ECO:0000256" key="2">
    <source>
        <dbReference type="SAM" id="MobiDB-lite"/>
    </source>
</evidence>
<dbReference type="Proteomes" id="UP001562159">
    <property type="component" value="Unassembled WGS sequence"/>
</dbReference>
<feature type="compositionally biased region" description="Polar residues" evidence="2">
    <location>
        <begin position="28"/>
        <end position="40"/>
    </location>
</feature>
<dbReference type="InterPro" id="IPR011990">
    <property type="entry name" value="TPR-like_helical_dom_sf"/>
</dbReference>
<feature type="region of interest" description="Disordered" evidence="2">
    <location>
        <begin position="1"/>
        <end position="49"/>
    </location>
</feature>
<protein>
    <submittedName>
        <fullName evidence="3">Sulfotransferase</fullName>
    </submittedName>
</protein>
<dbReference type="SUPFAM" id="SSF52540">
    <property type="entry name" value="P-loop containing nucleoside triphosphate hydrolases"/>
    <property type="match status" value="1"/>
</dbReference>
<keyword evidence="1" id="KW-0808">Transferase</keyword>
<dbReference type="SUPFAM" id="SSF48452">
    <property type="entry name" value="TPR-like"/>
    <property type="match status" value="1"/>
</dbReference>
<dbReference type="InterPro" id="IPR026634">
    <property type="entry name" value="TPST-like"/>
</dbReference>
<dbReference type="EMBL" id="JBGBPY010000001">
    <property type="protein sequence ID" value="MEY2183295.1"/>
    <property type="molecule type" value="Genomic_DNA"/>
</dbReference>
<organism evidence="3 4">
    <name type="scientific">Rhodanobacter humi</name>
    <dbReference type="NCBI Taxonomy" id="1888173"/>
    <lineage>
        <taxon>Bacteria</taxon>
        <taxon>Pseudomonadati</taxon>
        <taxon>Pseudomonadota</taxon>
        <taxon>Gammaproteobacteria</taxon>
        <taxon>Lysobacterales</taxon>
        <taxon>Rhodanobacteraceae</taxon>
        <taxon>Rhodanobacter</taxon>
    </lineage>
</organism>
<proteinExistence type="predicted"/>